<protein>
    <submittedName>
        <fullName evidence="2">Uncharacterized protein</fullName>
    </submittedName>
</protein>
<reference evidence="3" key="1">
    <citation type="submission" date="2018-04" db="EMBL/GenBank/DDBJ databases">
        <authorList>
            <person name="Liu S."/>
            <person name="Wang Z."/>
            <person name="Li J."/>
        </authorList>
    </citation>
    <scope>NUCLEOTIDE SEQUENCE [LARGE SCALE GENOMIC DNA]</scope>
    <source>
        <strain evidence="3">S1194</strain>
    </source>
</reference>
<keyword evidence="1" id="KW-0472">Membrane</keyword>
<feature type="transmembrane region" description="Helical" evidence="1">
    <location>
        <begin position="102"/>
        <end position="121"/>
    </location>
</feature>
<dbReference type="EMBL" id="QEEX01000001">
    <property type="protein sequence ID" value="PWB97155.1"/>
    <property type="molecule type" value="Genomic_DNA"/>
</dbReference>
<dbReference type="OrthoDB" id="5116782at2"/>
<evidence type="ECO:0000313" key="2">
    <source>
        <dbReference type="EMBL" id="PWB97155.1"/>
    </source>
</evidence>
<dbReference type="KEGG" id="salc:C2138_09255"/>
<comment type="caution">
    <text evidence="2">The sequence shown here is derived from an EMBL/GenBank/DDBJ whole genome shotgun (WGS) entry which is preliminary data.</text>
</comment>
<organism evidence="2 3">
    <name type="scientific">Homoserinimonas hongtaonis</name>
    <dbReference type="NCBI Taxonomy" id="2079791"/>
    <lineage>
        <taxon>Bacteria</taxon>
        <taxon>Bacillati</taxon>
        <taxon>Actinomycetota</taxon>
        <taxon>Actinomycetes</taxon>
        <taxon>Micrococcales</taxon>
        <taxon>Microbacteriaceae</taxon>
        <taxon>Homoserinimonas</taxon>
    </lineage>
</organism>
<sequence length="122" mass="13196">MSETAGTASAPAVTARTRRSWPSITVAIVFALFYAWDFFEAITNLFGVVELLDARNEFLADNDLAPVSVPWATLIVNLLLPATAFAIAWWIGRRRSLGVQALLYLTGLAVVAALTLSLTSLL</sequence>
<evidence type="ECO:0000313" key="3">
    <source>
        <dbReference type="Proteomes" id="UP000244978"/>
    </source>
</evidence>
<dbReference type="AlphaFoldDB" id="A0A2U1SZU0"/>
<proteinExistence type="predicted"/>
<keyword evidence="1" id="KW-0812">Transmembrane</keyword>
<evidence type="ECO:0000256" key="1">
    <source>
        <dbReference type="SAM" id="Phobius"/>
    </source>
</evidence>
<feature type="transmembrane region" description="Helical" evidence="1">
    <location>
        <begin position="69"/>
        <end position="90"/>
    </location>
</feature>
<keyword evidence="3" id="KW-1185">Reference proteome</keyword>
<keyword evidence="1" id="KW-1133">Transmembrane helix</keyword>
<dbReference type="RefSeq" id="WP_108517292.1">
    <property type="nucleotide sequence ID" value="NZ_CP026951.1"/>
</dbReference>
<accession>A0A2U1SZU0</accession>
<feature type="transmembrane region" description="Helical" evidence="1">
    <location>
        <begin position="26"/>
        <end position="49"/>
    </location>
</feature>
<dbReference type="Proteomes" id="UP000244978">
    <property type="component" value="Unassembled WGS sequence"/>
</dbReference>
<gene>
    <name evidence="2" type="ORF">DF220_04370</name>
</gene>
<name>A0A2U1SZU0_9MICO</name>